<dbReference type="EMBL" id="MVHL01000092">
    <property type="protein sequence ID" value="ORA42076.1"/>
    <property type="molecule type" value="Genomic_DNA"/>
</dbReference>
<keyword evidence="3" id="KW-1185">Reference proteome</keyword>
<dbReference type="RefSeq" id="WP_042791841.1">
    <property type="nucleotide sequence ID" value="NZ_JACKTG010000073.1"/>
</dbReference>
<protein>
    <submittedName>
        <fullName evidence="1">Uncharacterized protein</fullName>
    </submittedName>
</protein>
<organism evidence="1 4">
    <name type="scientific">Mycobacterium bouchedurhonense</name>
    <dbReference type="NCBI Taxonomy" id="701041"/>
    <lineage>
        <taxon>Bacteria</taxon>
        <taxon>Bacillati</taxon>
        <taxon>Actinomycetota</taxon>
        <taxon>Actinomycetes</taxon>
        <taxon>Mycobacteriales</taxon>
        <taxon>Mycobacteriaceae</taxon>
        <taxon>Mycobacterium</taxon>
        <taxon>Mycobacterium avium complex (MAC)</taxon>
    </lineage>
</organism>
<evidence type="ECO:0000313" key="3">
    <source>
        <dbReference type="Proteomes" id="UP000192293"/>
    </source>
</evidence>
<dbReference type="AlphaFoldDB" id="A0AAW5SAR0"/>
<gene>
    <name evidence="2" type="ORF">BST19_26460</name>
    <name evidence="1" type="ORF">H7I91_21490</name>
</gene>
<evidence type="ECO:0000313" key="4">
    <source>
        <dbReference type="Proteomes" id="UP001207588"/>
    </source>
</evidence>
<evidence type="ECO:0000313" key="2">
    <source>
        <dbReference type="EMBL" id="ORA42076.1"/>
    </source>
</evidence>
<reference evidence="1" key="3">
    <citation type="journal article" date="2022" name="BMC Genomics">
        <title>Comparative genome analysis of mycobacteria focusing on tRNA and non-coding RNA.</title>
        <authorList>
            <person name="Behra P.R.K."/>
            <person name="Pettersson B.M.F."/>
            <person name="Ramesh M."/>
            <person name="Das S."/>
            <person name="Dasgupta S."/>
            <person name="Kirsebom L.A."/>
        </authorList>
    </citation>
    <scope>NUCLEOTIDE SEQUENCE</scope>
    <source>
        <strain evidence="1">DSM 45439</strain>
    </source>
</reference>
<accession>A0AAW5SAR0</accession>
<dbReference type="EMBL" id="JACKTG010000073">
    <property type="protein sequence ID" value="MCV6991812.1"/>
    <property type="molecule type" value="Genomic_DNA"/>
</dbReference>
<reference evidence="1" key="2">
    <citation type="submission" date="2020-07" db="EMBL/GenBank/DDBJ databases">
        <authorList>
            <person name="Pettersson B.M.F."/>
            <person name="Behra P.R.K."/>
            <person name="Ramesh M."/>
            <person name="Das S."/>
            <person name="Dasgupta S."/>
            <person name="Kirsebom L.A."/>
        </authorList>
    </citation>
    <scope>NUCLEOTIDE SEQUENCE</scope>
    <source>
        <strain evidence="1">DSM 45439</strain>
    </source>
</reference>
<proteinExistence type="predicted"/>
<dbReference type="Proteomes" id="UP000192293">
    <property type="component" value="Unassembled WGS sequence"/>
</dbReference>
<sequence>MADIDANTKKAAQVGASMGMHLSADFPSVPTGSDPKSQQIAAELNAFLDAARKEINTYNQSVDALRAGATAIPEAINATDQSGADTVNRSAEGGTYTI</sequence>
<comment type="caution">
    <text evidence="1">The sequence shown here is derived from an EMBL/GenBank/DDBJ whole genome shotgun (WGS) entry which is preliminary data.</text>
</comment>
<evidence type="ECO:0000313" key="1">
    <source>
        <dbReference type="EMBL" id="MCV6991812.1"/>
    </source>
</evidence>
<reference evidence="2 3" key="1">
    <citation type="submission" date="2017-02" db="EMBL/GenBank/DDBJ databases">
        <title>The new phylogeny of genus Mycobacterium.</title>
        <authorList>
            <person name="Tortoli E."/>
            <person name="Trovato A."/>
            <person name="Cirillo D.M."/>
        </authorList>
    </citation>
    <scope>NUCLEOTIDE SEQUENCE [LARGE SCALE GENOMIC DNA]</scope>
    <source>
        <strain evidence="2 3">DSM 45439</strain>
    </source>
</reference>
<name>A0AAW5SAR0_MYCBC</name>
<dbReference type="Proteomes" id="UP001207588">
    <property type="component" value="Unassembled WGS sequence"/>
</dbReference>